<protein>
    <submittedName>
        <fullName evidence="1">Uncharacterized protein</fullName>
    </submittedName>
</protein>
<organism evidence="1">
    <name type="scientific">human gut metagenome</name>
    <dbReference type="NCBI Taxonomy" id="408170"/>
    <lineage>
        <taxon>unclassified sequences</taxon>
        <taxon>metagenomes</taxon>
        <taxon>organismal metagenomes</taxon>
    </lineage>
</organism>
<proteinExistence type="predicted"/>
<gene>
    <name evidence="1" type="ORF">LEA_12889</name>
</gene>
<name>K1T2P6_9ZZZZ</name>
<feature type="non-terminal residue" evidence="1">
    <location>
        <position position="207"/>
    </location>
</feature>
<sequence length="207" mass="23014">DPYQTLKVTGEWNSKTTEDYIEMCNKRILSSEEIQHDLAYMAGEWRDTVVQEVGRERYDELSQELGCDLAYVFVDYRVEQLMIDHLVKERMPKSSADYIIRKAAESSLLGLPQALSRSPLAEEIEKRGEAAYRPSKLEKGAGWVLGASADTVMLGGAGSWASFARFIGADTAISAVADHFGAQKRHRRSLQRSVSARVCSAAKAMCS</sequence>
<reference evidence="1" key="1">
    <citation type="journal article" date="2013" name="Environ. Microbiol.">
        <title>Microbiota from the distal guts of lean and obese adolescents exhibit partial functional redundancy besides clear differences in community structure.</title>
        <authorList>
            <person name="Ferrer M."/>
            <person name="Ruiz A."/>
            <person name="Lanza F."/>
            <person name="Haange S.B."/>
            <person name="Oberbach A."/>
            <person name="Till H."/>
            <person name="Bargiela R."/>
            <person name="Campoy C."/>
            <person name="Segura M.T."/>
            <person name="Richter M."/>
            <person name="von Bergen M."/>
            <person name="Seifert J."/>
            <person name="Suarez A."/>
        </authorList>
    </citation>
    <scope>NUCLEOTIDE SEQUENCE</scope>
</reference>
<dbReference type="AlphaFoldDB" id="K1T2P6"/>
<comment type="caution">
    <text evidence="1">The sequence shown here is derived from an EMBL/GenBank/DDBJ whole genome shotgun (WGS) entry which is preliminary data.</text>
</comment>
<dbReference type="EMBL" id="AJWY01008733">
    <property type="protein sequence ID" value="EKC60390.1"/>
    <property type="molecule type" value="Genomic_DNA"/>
</dbReference>
<accession>K1T2P6</accession>
<feature type="non-terminal residue" evidence="1">
    <location>
        <position position="1"/>
    </location>
</feature>
<evidence type="ECO:0000313" key="1">
    <source>
        <dbReference type="EMBL" id="EKC60390.1"/>
    </source>
</evidence>